<proteinExistence type="predicted"/>
<reference evidence="1 2" key="1">
    <citation type="submission" date="2016-02" db="EMBL/GenBank/DDBJ databases">
        <authorList>
            <person name="Wen L."/>
            <person name="He K."/>
            <person name="Yang H."/>
        </authorList>
    </citation>
    <scope>NUCLEOTIDE SEQUENCE [LARGE SCALE GENOMIC DNA]</scope>
    <source>
        <strain evidence="1 2">KLE1704</strain>
    </source>
</reference>
<dbReference type="EMBL" id="LTDF01000027">
    <property type="protein sequence ID" value="KXT55281.1"/>
    <property type="molecule type" value="Genomic_DNA"/>
</dbReference>
<dbReference type="AlphaFoldDB" id="A0A139LV02"/>
<gene>
    <name evidence="1" type="ORF">HMPREF2531_00281</name>
</gene>
<evidence type="ECO:0000313" key="1">
    <source>
        <dbReference type="EMBL" id="KXT55281.1"/>
    </source>
</evidence>
<dbReference type="Proteomes" id="UP000070319">
    <property type="component" value="Unassembled WGS sequence"/>
</dbReference>
<sequence length="47" mass="5303">MLIFNAEAKLSSSKSRKNFGFSSVKEKKMPLNFVDTYKKVTFAGRNG</sequence>
<name>A0A139LV02_9BACE</name>
<evidence type="ECO:0000313" key="2">
    <source>
        <dbReference type="Proteomes" id="UP000070319"/>
    </source>
</evidence>
<accession>A0A139LV02</accession>
<dbReference type="PATRIC" id="fig|329854.7.peg.289"/>
<comment type="caution">
    <text evidence="1">The sequence shown here is derived from an EMBL/GenBank/DDBJ whole genome shotgun (WGS) entry which is preliminary data.</text>
</comment>
<organism evidence="1">
    <name type="scientific">Bacteroides intestinalis</name>
    <dbReference type="NCBI Taxonomy" id="329854"/>
    <lineage>
        <taxon>Bacteria</taxon>
        <taxon>Pseudomonadati</taxon>
        <taxon>Bacteroidota</taxon>
        <taxon>Bacteroidia</taxon>
        <taxon>Bacteroidales</taxon>
        <taxon>Bacteroidaceae</taxon>
        <taxon>Bacteroides</taxon>
    </lineage>
</organism>
<protein>
    <submittedName>
        <fullName evidence="1">Uncharacterized protein</fullName>
    </submittedName>
</protein>